<dbReference type="OrthoDB" id="5641374at2"/>
<evidence type="ECO:0000313" key="3">
    <source>
        <dbReference type="Proteomes" id="UP000199473"/>
    </source>
</evidence>
<accession>A0A1I3X7C2</accession>
<keyword evidence="3" id="KW-1185">Reference proteome</keyword>
<dbReference type="RefSeq" id="WP_092953756.1">
    <property type="nucleotide sequence ID" value="NZ_FOSQ01000001.1"/>
</dbReference>
<evidence type="ECO:0000256" key="1">
    <source>
        <dbReference type="SAM" id="MobiDB-lite"/>
    </source>
</evidence>
<sequence>MAAASDDEIDLGISLETVATIVDQARAVQGDEEAELGAAADDGGDDTDVAGPDDITEDSLRAYITELNEDEQAALIALCWVGRGDYEAGEWDEAVGLAAERNDGRDAADYLLGIDNLGDLLSEGVAAFGLSLEEIER</sequence>
<gene>
    <name evidence="2" type="ORF">SAMN02745775_10148</name>
</gene>
<evidence type="ECO:0008006" key="4">
    <source>
        <dbReference type="Google" id="ProtNLM"/>
    </source>
</evidence>
<feature type="region of interest" description="Disordered" evidence="1">
    <location>
        <begin position="30"/>
        <end position="54"/>
    </location>
</feature>
<dbReference type="STRING" id="1123062.SAMN02745775_10148"/>
<protein>
    <recommendedName>
        <fullName evidence="4">DUF3775 domain-containing protein</fullName>
    </recommendedName>
</protein>
<reference evidence="2 3" key="1">
    <citation type="submission" date="2016-10" db="EMBL/GenBank/DDBJ databases">
        <authorList>
            <person name="de Groot N.N."/>
        </authorList>
    </citation>
    <scope>NUCLEOTIDE SEQUENCE [LARGE SCALE GENOMIC DNA]</scope>
    <source>
        <strain evidence="2 3">DSM 19981</strain>
    </source>
</reference>
<organism evidence="2 3">
    <name type="scientific">Falsiroseomonas stagni DSM 19981</name>
    <dbReference type="NCBI Taxonomy" id="1123062"/>
    <lineage>
        <taxon>Bacteria</taxon>
        <taxon>Pseudomonadati</taxon>
        <taxon>Pseudomonadota</taxon>
        <taxon>Alphaproteobacteria</taxon>
        <taxon>Acetobacterales</taxon>
        <taxon>Roseomonadaceae</taxon>
        <taxon>Falsiroseomonas</taxon>
    </lineage>
</organism>
<evidence type="ECO:0000313" key="2">
    <source>
        <dbReference type="EMBL" id="SFK15553.1"/>
    </source>
</evidence>
<dbReference type="AlphaFoldDB" id="A0A1I3X7C2"/>
<dbReference type="EMBL" id="FOSQ01000001">
    <property type="protein sequence ID" value="SFK15553.1"/>
    <property type="molecule type" value="Genomic_DNA"/>
</dbReference>
<proteinExistence type="predicted"/>
<dbReference type="InterPro" id="IPR022254">
    <property type="entry name" value="DUF3775"/>
</dbReference>
<dbReference type="Proteomes" id="UP000199473">
    <property type="component" value="Unassembled WGS sequence"/>
</dbReference>
<dbReference type="Pfam" id="PF12616">
    <property type="entry name" value="DUF3775"/>
    <property type="match status" value="1"/>
</dbReference>
<name>A0A1I3X7C2_9PROT</name>